<accession>A0A8B6EMU0</accession>
<protein>
    <submittedName>
        <fullName evidence="2">Uncharacterized protein</fullName>
    </submittedName>
</protein>
<feature type="transmembrane region" description="Helical" evidence="1">
    <location>
        <begin position="105"/>
        <end position="126"/>
    </location>
</feature>
<dbReference type="EMBL" id="UYJE01005381">
    <property type="protein sequence ID" value="VDI36933.1"/>
    <property type="molecule type" value="Genomic_DNA"/>
</dbReference>
<comment type="caution">
    <text evidence="2">The sequence shown here is derived from an EMBL/GenBank/DDBJ whole genome shotgun (WGS) entry which is preliminary data.</text>
</comment>
<gene>
    <name evidence="2" type="ORF">MGAL_10B078610</name>
</gene>
<dbReference type="AlphaFoldDB" id="A0A8B6EMU0"/>
<evidence type="ECO:0000313" key="2">
    <source>
        <dbReference type="EMBL" id="VDI36933.1"/>
    </source>
</evidence>
<proteinExistence type="predicted"/>
<keyword evidence="1" id="KW-0812">Transmembrane</keyword>
<keyword evidence="1" id="KW-1133">Transmembrane helix</keyword>
<evidence type="ECO:0000313" key="3">
    <source>
        <dbReference type="Proteomes" id="UP000596742"/>
    </source>
</evidence>
<organism evidence="2 3">
    <name type="scientific">Mytilus galloprovincialis</name>
    <name type="common">Mediterranean mussel</name>
    <dbReference type="NCBI Taxonomy" id="29158"/>
    <lineage>
        <taxon>Eukaryota</taxon>
        <taxon>Metazoa</taxon>
        <taxon>Spiralia</taxon>
        <taxon>Lophotrochozoa</taxon>
        <taxon>Mollusca</taxon>
        <taxon>Bivalvia</taxon>
        <taxon>Autobranchia</taxon>
        <taxon>Pteriomorphia</taxon>
        <taxon>Mytilida</taxon>
        <taxon>Mytiloidea</taxon>
        <taxon>Mytilidae</taxon>
        <taxon>Mytilinae</taxon>
        <taxon>Mytilus</taxon>
    </lineage>
</organism>
<reference evidence="2" key="1">
    <citation type="submission" date="2018-11" db="EMBL/GenBank/DDBJ databases">
        <authorList>
            <person name="Alioto T."/>
            <person name="Alioto T."/>
        </authorList>
    </citation>
    <scope>NUCLEOTIDE SEQUENCE</scope>
</reference>
<feature type="transmembrane region" description="Helical" evidence="1">
    <location>
        <begin position="138"/>
        <end position="157"/>
    </location>
</feature>
<name>A0A8B6EMU0_MYTGA</name>
<dbReference type="Proteomes" id="UP000596742">
    <property type="component" value="Unassembled WGS sequence"/>
</dbReference>
<dbReference type="OrthoDB" id="6124070at2759"/>
<keyword evidence="3" id="KW-1185">Reference proteome</keyword>
<feature type="transmembrane region" description="Helical" evidence="1">
    <location>
        <begin position="196"/>
        <end position="216"/>
    </location>
</feature>
<evidence type="ECO:0000256" key="1">
    <source>
        <dbReference type="SAM" id="Phobius"/>
    </source>
</evidence>
<feature type="transmembrane region" description="Helical" evidence="1">
    <location>
        <begin position="169"/>
        <end position="190"/>
    </location>
</feature>
<keyword evidence="1" id="KW-0472">Membrane</keyword>
<sequence>MIDKTEQRVKYYRKQKFVNLTINEIKYLKYYLFEQGSWAIQFLQCNMCVNAPPTYTSQSITPLTIDFDTKASLKICKQQIKQIPDCDCVFLVQLGNKMGGINIRFSMSMIIAIVAVEIMNTLFFTHYTPWYHYIGHRYLFTAIVCDAIVVVILKYIKDNKWTIRKWEDAATLSLWIALLYAGFHAPYVVYDPFTGSHFILTVFHKFCMSFVILYVLDHFKHYD</sequence>